<evidence type="ECO:0000256" key="4">
    <source>
        <dbReference type="ARBA" id="ARBA00023180"/>
    </source>
</evidence>
<feature type="compositionally biased region" description="Pro residues" evidence="6">
    <location>
        <begin position="1235"/>
        <end position="1246"/>
    </location>
</feature>
<feature type="domain" description="Ig-like" evidence="8">
    <location>
        <begin position="164"/>
        <end position="245"/>
    </location>
</feature>
<feature type="domain" description="Ig-like" evidence="8">
    <location>
        <begin position="19"/>
        <end position="133"/>
    </location>
</feature>
<evidence type="ECO:0000256" key="6">
    <source>
        <dbReference type="SAM" id="MobiDB-lite"/>
    </source>
</evidence>
<gene>
    <name evidence="9" type="ORF">TBIB3V08_LOCUS407</name>
</gene>
<dbReference type="InterPro" id="IPR003598">
    <property type="entry name" value="Ig_sub2"/>
</dbReference>
<dbReference type="Pfam" id="PF13927">
    <property type="entry name" value="Ig_3"/>
    <property type="match status" value="1"/>
</dbReference>
<feature type="domain" description="Ig-like" evidence="8">
    <location>
        <begin position="250"/>
        <end position="365"/>
    </location>
</feature>
<feature type="domain" description="Ig-like" evidence="8">
    <location>
        <begin position="471"/>
        <end position="554"/>
    </location>
</feature>
<evidence type="ECO:0000313" key="9">
    <source>
        <dbReference type="EMBL" id="CAD7437804.1"/>
    </source>
</evidence>
<feature type="region of interest" description="Disordered" evidence="6">
    <location>
        <begin position="703"/>
        <end position="743"/>
    </location>
</feature>
<evidence type="ECO:0000256" key="1">
    <source>
        <dbReference type="ARBA" id="ARBA00004479"/>
    </source>
</evidence>
<accession>A0A7R9EM61</accession>
<dbReference type="InterPro" id="IPR051275">
    <property type="entry name" value="Cell_adhesion_signaling"/>
</dbReference>
<dbReference type="InterPro" id="IPR013783">
    <property type="entry name" value="Ig-like_fold"/>
</dbReference>
<dbReference type="SUPFAM" id="SSF48726">
    <property type="entry name" value="Immunoglobulin"/>
    <property type="match status" value="4"/>
</dbReference>
<feature type="compositionally biased region" description="Polar residues" evidence="6">
    <location>
        <begin position="1220"/>
        <end position="1234"/>
    </location>
</feature>
<comment type="subcellular location">
    <subcellularLocation>
        <location evidence="1">Membrane</location>
        <topology evidence="1">Single-pass type I membrane protein</topology>
    </subcellularLocation>
</comment>
<feature type="compositionally biased region" description="Basic and acidic residues" evidence="6">
    <location>
        <begin position="990"/>
        <end position="1005"/>
    </location>
</feature>
<dbReference type="GO" id="GO:0098609">
    <property type="term" value="P:cell-cell adhesion"/>
    <property type="evidence" value="ECO:0007669"/>
    <property type="project" value="TreeGrafter"/>
</dbReference>
<feature type="region of interest" description="Disordered" evidence="6">
    <location>
        <begin position="793"/>
        <end position="1113"/>
    </location>
</feature>
<keyword evidence="3" id="KW-1015">Disulfide bond</keyword>
<feature type="compositionally biased region" description="Basic residues" evidence="6">
    <location>
        <begin position="1076"/>
        <end position="1088"/>
    </location>
</feature>
<evidence type="ECO:0000256" key="7">
    <source>
        <dbReference type="SAM" id="Phobius"/>
    </source>
</evidence>
<evidence type="ECO:0000256" key="3">
    <source>
        <dbReference type="ARBA" id="ARBA00023157"/>
    </source>
</evidence>
<dbReference type="PANTHER" id="PTHR11640">
    <property type="entry name" value="NEPHRIN"/>
    <property type="match status" value="1"/>
</dbReference>
<feature type="compositionally biased region" description="Polar residues" evidence="6">
    <location>
        <begin position="1089"/>
        <end position="1105"/>
    </location>
</feature>
<dbReference type="InterPro" id="IPR036179">
    <property type="entry name" value="Ig-like_dom_sf"/>
</dbReference>
<dbReference type="GO" id="GO:0005886">
    <property type="term" value="C:plasma membrane"/>
    <property type="evidence" value="ECO:0007669"/>
    <property type="project" value="TreeGrafter"/>
</dbReference>
<dbReference type="SMART" id="SM00408">
    <property type="entry name" value="IGc2"/>
    <property type="match status" value="3"/>
</dbReference>
<feature type="compositionally biased region" description="Polar residues" evidence="6">
    <location>
        <begin position="976"/>
        <end position="987"/>
    </location>
</feature>
<dbReference type="AlphaFoldDB" id="A0A7R9EM61"/>
<feature type="compositionally biased region" description="Polar residues" evidence="6">
    <location>
        <begin position="1042"/>
        <end position="1054"/>
    </location>
</feature>
<keyword evidence="2 7" id="KW-0472">Membrane</keyword>
<sequence>MASRHQQIKSNWLERTVKPTVSLTMETSTLTPTPVRELDRMNITLVCRVEQGNPDLLIGVRWYLGGELLKELPDCEGGNATSPTSAASDLTFCDIDPSRLLLENVGRGFHGNYSCEGRNEAGWGPLSQDQELVVYCKLPSVLTSLGGSPRIKLTSNFSKNPPGPSTLVYEPREVVKKGTVTLRCTVEEPGYPETSTFKWMRGTHHIPNVTSASLTNPVTLETESNFTCLAYNEGGEGEPATIYIDVLAPPAFIGRLPLYHGALVTAQNVSVSCRVECSPLCAVHWLKNGQHLGDTSRAGSQYRVNNTVLPPDTRSGDFESTLSTLVWNMAAWPGGRLDRIHDNDNYTCQSDDNIAGPGVRSSTIFRVECEFADPPENITVSNKRVNVTETDVPEWVICNAKAYPEAMYQWYKDGERNTTILKGGNTLILSGPLKKERGGNYTCEAFNRHDTKGHVCIGYDNRALCLLSDKPQCGITQSDQDGKLVLVCTADANPTDVDFTWRIKNENDTIEENIEKRGLQSFLTLDTYVETFRTYLCFANNSVGMSIPCERDVTDGVASCKIKYSNRVALICLSRGLTVSVQSVGHVDKYESDSMSVSGHLGWWRMENENMIIVVAVVIGGIIMVLIICVIIIIVCRRKRADDKYNNPVEMEERENTAVVFSPEGDPGHPPDQPPVRPVHKWPLRPGVLVHVNGAHSLSLGRLPQTSGSLVTSTPKHRPNNNHHTTGRTRDRVGKKAKRRRAVSVGALATTDEINQHSRANRIRQMFTSDYRCDTLPGVIHSKSEVVTFKKLDGSSNRGVSRKRKKPGADPNPSTTKDKSKPDLVSSPSDGMLQPDGDKAFYENLPFHGMQSAPNKPITPSLSSKHQHHHHTLVSRPSSQLSHNGSSGYGSTRSHVGPHQSGAALSANRCQSLSRVHTRRRGHISGHFPQFYSLRLHKRHRDKSPKDSSKHPNKSVPKEERVFELHAMPIKESSPEGKSSLQGNEMNNNEEDRKENNPDIGEEKGLGLSHLSLSPPVPAPRKQSPNKRGRENHLGVEEGLSTPVQDISSSSLVSGKQPIASKRLIDPSTIDGAQNQHHHHHHYQHHHYNLTSSQHHLLTPPSNNHPYPAGSLKRSSVANRTHLPRPPVRLEYQQPFHVTDSVVYADLALVNGRREPHYPPYYRPPPPQQAPTEYAILKFHDVGQEIDPYRPEFSDLDYADVDYRSYGPINYKKASIDVLEQQNRAPSVENQQRPTRPPKNPSPDLL</sequence>
<dbReference type="GO" id="GO:0005911">
    <property type="term" value="C:cell-cell junction"/>
    <property type="evidence" value="ECO:0007669"/>
    <property type="project" value="TreeGrafter"/>
</dbReference>
<dbReference type="GO" id="GO:0050839">
    <property type="term" value="F:cell adhesion molecule binding"/>
    <property type="evidence" value="ECO:0007669"/>
    <property type="project" value="TreeGrafter"/>
</dbReference>
<dbReference type="SMART" id="SM00409">
    <property type="entry name" value="IG"/>
    <property type="match status" value="2"/>
</dbReference>
<dbReference type="InterPro" id="IPR007110">
    <property type="entry name" value="Ig-like_dom"/>
</dbReference>
<reference evidence="9" key="1">
    <citation type="submission" date="2020-11" db="EMBL/GenBank/DDBJ databases">
        <authorList>
            <person name="Tran Van P."/>
        </authorList>
    </citation>
    <scope>NUCLEOTIDE SEQUENCE</scope>
</reference>
<protein>
    <recommendedName>
        <fullName evidence="8">Ig-like domain-containing protein</fullName>
    </recommendedName>
</protein>
<organism evidence="9">
    <name type="scientific">Timema bartmani</name>
    <dbReference type="NCBI Taxonomy" id="61472"/>
    <lineage>
        <taxon>Eukaryota</taxon>
        <taxon>Metazoa</taxon>
        <taxon>Ecdysozoa</taxon>
        <taxon>Arthropoda</taxon>
        <taxon>Hexapoda</taxon>
        <taxon>Insecta</taxon>
        <taxon>Pterygota</taxon>
        <taxon>Neoptera</taxon>
        <taxon>Polyneoptera</taxon>
        <taxon>Phasmatodea</taxon>
        <taxon>Timematodea</taxon>
        <taxon>Timematoidea</taxon>
        <taxon>Timematidae</taxon>
        <taxon>Timema</taxon>
    </lineage>
</organism>
<dbReference type="Gene3D" id="2.60.40.10">
    <property type="entry name" value="Immunoglobulins"/>
    <property type="match status" value="4"/>
</dbReference>
<keyword evidence="4" id="KW-0325">Glycoprotein</keyword>
<feature type="compositionally biased region" description="Polar residues" evidence="6">
    <location>
        <begin position="875"/>
        <end position="894"/>
    </location>
</feature>
<evidence type="ECO:0000256" key="2">
    <source>
        <dbReference type="ARBA" id="ARBA00023136"/>
    </source>
</evidence>
<dbReference type="CDD" id="cd00096">
    <property type="entry name" value="Ig"/>
    <property type="match status" value="1"/>
</dbReference>
<evidence type="ECO:0000259" key="8">
    <source>
        <dbReference type="PROSITE" id="PS50835"/>
    </source>
</evidence>
<feature type="compositionally biased region" description="Polar residues" evidence="6">
    <location>
        <begin position="704"/>
        <end position="714"/>
    </location>
</feature>
<feature type="compositionally biased region" description="Basic residues" evidence="6">
    <location>
        <begin position="715"/>
        <end position="727"/>
    </location>
</feature>
<feature type="region of interest" description="Disordered" evidence="6">
    <location>
        <begin position="1220"/>
        <end position="1246"/>
    </location>
</feature>
<dbReference type="PROSITE" id="PS50835">
    <property type="entry name" value="IG_LIKE"/>
    <property type="match status" value="5"/>
</dbReference>
<dbReference type="InterPro" id="IPR003599">
    <property type="entry name" value="Ig_sub"/>
</dbReference>
<name>A0A7R9EM61_9NEOP</name>
<keyword evidence="7" id="KW-1133">Transmembrane helix</keyword>
<keyword evidence="7" id="KW-0812">Transmembrane</keyword>
<evidence type="ECO:0000256" key="5">
    <source>
        <dbReference type="ARBA" id="ARBA00023319"/>
    </source>
</evidence>
<dbReference type="EMBL" id="OD564321">
    <property type="protein sequence ID" value="CAD7437804.1"/>
    <property type="molecule type" value="Genomic_DNA"/>
</dbReference>
<feature type="domain" description="Ig-like" evidence="8">
    <location>
        <begin position="375"/>
        <end position="445"/>
    </location>
</feature>
<feature type="compositionally biased region" description="Polar residues" evidence="6">
    <location>
        <begin position="852"/>
        <end position="864"/>
    </location>
</feature>
<keyword evidence="5" id="KW-0393">Immunoglobulin domain</keyword>
<feature type="compositionally biased region" description="Basic and acidic residues" evidence="6">
    <location>
        <begin position="944"/>
        <end position="964"/>
    </location>
</feature>
<proteinExistence type="predicted"/>
<feature type="transmembrane region" description="Helical" evidence="7">
    <location>
        <begin position="611"/>
        <end position="636"/>
    </location>
</feature>